<name>A0AA41L4J7_9BURK</name>
<dbReference type="EMBL" id="JAHTGR010000004">
    <property type="protein sequence ID" value="MBV6321042.1"/>
    <property type="molecule type" value="Genomic_DNA"/>
</dbReference>
<dbReference type="InterPro" id="IPR021754">
    <property type="entry name" value="DUF3320"/>
</dbReference>
<proteinExistence type="predicted"/>
<feature type="domain" description="DNA2/NAM7 helicase helicase" evidence="2">
    <location>
        <begin position="338"/>
        <end position="405"/>
    </location>
</feature>
<keyword evidence="6" id="KW-0540">Nuclease</keyword>
<dbReference type="CDD" id="cd18808">
    <property type="entry name" value="SF1_C_Upf1"/>
    <property type="match status" value="1"/>
</dbReference>
<evidence type="ECO:0000259" key="4">
    <source>
        <dbReference type="Pfam" id="PF18741"/>
    </source>
</evidence>
<gene>
    <name evidence="5" type="ORF">KVP70_08865</name>
    <name evidence="6" type="ORF">L1274_003441</name>
</gene>
<accession>A0AA41L4J7</accession>
<dbReference type="PANTHER" id="PTHR10887">
    <property type="entry name" value="DNA2/NAM7 HELICASE FAMILY"/>
    <property type="match status" value="1"/>
</dbReference>
<dbReference type="Pfam" id="PF18741">
    <property type="entry name" value="MTES_1575"/>
    <property type="match status" value="1"/>
</dbReference>
<dbReference type="Pfam" id="PF11784">
    <property type="entry name" value="DUF3320"/>
    <property type="match status" value="1"/>
</dbReference>
<reference evidence="5" key="1">
    <citation type="submission" date="2021-07" db="EMBL/GenBank/DDBJ databases">
        <title>Characterization of violacein-producing bacteria and related species.</title>
        <authorList>
            <person name="Wilson H.S."/>
            <person name="De Leon M.E."/>
        </authorList>
    </citation>
    <scope>NUCLEOTIDE SEQUENCE</scope>
    <source>
        <strain evidence="5">HSC-15S17</strain>
    </source>
</reference>
<evidence type="ECO:0000259" key="1">
    <source>
        <dbReference type="Pfam" id="PF11784"/>
    </source>
</evidence>
<keyword evidence="8" id="KW-1185">Reference proteome</keyword>
<dbReference type="InterPro" id="IPR047187">
    <property type="entry name" value="SF1_C_Upf1"/>
</dbReference>
<dbReference type="GO" id="GO:0004519">
    <property type="term" value="F:endonuclease activity"/>
    <property type="evidence" value="ECO:0007669"/>
    <property type="project" value="UniProtKB-KW"/>
</dbReference>
<evidence type="ECO:0000313" key="6">
    <source>
        <dbReference type="EMBL" id="MCP2009712.1"/>
    </source>
</evidence>
<dbReference type="Pfam" id="PF13086">
    <property type="entry name" value="AAA_11"/>
    <property type="match status" value="2"/>
</dbReference>
<dbReference type="InterPro" id="IPR045055">
    <property type="entry name" value="DNA2/NAM7-like"/>
</dbReference>
<feature type="domain" description="Restriction endonuclease type II-like" evidence="4">
    <location>
        <begin position="1543"/>
        <end position="1640"/>
    </location>
</feature>
<feature type="domain" description="DUF3320" evidence="1">
    <location>
        <begin position="1704"/>
        <end position="1751"/>
    </location>
</feature>
<dbReference type="InterPro" id="IPR041677">
    <property type="entry name" value="DNA2/NAM7_AAA_11"/>
</dbReference>
<comment type="caution">
    <text evidence="5">The sequence shown here is derived from an EMBL/GenBank/DDBJ whole genome shotgun (WGS) entry which is preliminary data.</text>
</comment>
<evidence type="ECO:0000259" key="2">
    <source>
        <dbReference type="Pfam" id="PF13086"/>
    </source>
</evidence>
<dbReference type="FunFam" id="3.40.960.10:FF:000002">
    <property type="entry name" value="DNA helicase related protein"/>
    <property type="match status" value="1"/>
</dbReference>
<dbReference type="PANTHER" id="PTHR10887:SF530">
    <property type="entry name" value="SUPERFAMILY I DNA HELICASES"/>
    <property type="match status" value="1"/>
</dbReference>
<feature type="domain" description="DNA2/NAM7 helicase-like C-terminal" evidence="3">
    <location>
        <begin position="1312"/>
        <end position="1495"/>
    </location>
</feature>
<dbReference type="GO" id="GO:0004386">
    <property type="term" value="F:helicase activity"/>
    <property type="evidence" value="ECO:0007669"/>
    <property type="project" value="InterPro"/>
</dbReference>
<dbReference type="InterPro" id="IPR041679">
    <property type="entry name" value="DNA2/NAM7-like_C"/>
</dbReference>
<dbReference type="Pfam" id="PF13087">
    <property type="entry name" value="AAA_12"/>
    <property type="match status" value="1"/>
</dbReference>
<dbReference type="FunFam" id="3.40.50.300:FF:002063">
    <property type="entry name" value="DNA helicase related protein"/>
    <property type="match status" value="1"/>
</dbReference>
<dbReference type="RefSeq" id="WP_217941802.1">
    <property type="nucleotide sequence ID" value="NZ_JAHTGR010000004.1"/>
</dbReference>
<evidence type="ECO:0000313" key="8">
    <source>
        <dbReference type="Proteomes" id="UP001162889"/>
    </source>
</evidence>
<evidence type="ECO:0000313" key="7">
    <source>
        <dbReference type="Proteomes" id="UP001155901"/>
    </source>
</evidence>
<feature type="domain" description="DNA2/NAM7 helicase helicase" evidence="2">
    <location>
        <begin position="1237"/>
        <end position="1276"/>
    </location>
</feature>
<evidence type="ECO:0000313" key="5">
    <source>
        <dbReference type="EMBL" id="MBV6321042.1"/>
    </source>
</evidence>
<reference evidence="6" key="2">
    <citation type="submission" date="2022-03" db="EMBL/GenBank/DDBJ databases">
        <title>Genome Encyclopedia of Bacteria and Archaea VI: Functional Genomics of Type Strains.</title>
        <authorList>
            <person name="Whitman W."/>
        </authorList>
    </citation>
    <scope>NUCLEOTIDE SEQUENCE</scope>
    <source>
        <strain evidence="6">HSC-15S17</strain>
    </source>
</reference>
<evidence type="ECO:0000259" key="3">
    <source>
        <dbReference type="Pfam" id="PF13087"/>
    </source>
</evidence>
<protein>
    <submittedName>
        <fullName evidence="5">DUF3320 domain-containing protein</fullName>
    </submittedName>
    <submittedName>
        <fullName evidence="6">Very-short-patch-repair endonuclease</fullName>
    </submittedName>
</protein>
<keyword evidence="6" id="KW-0255">Endonuclease</keyword>
<keyword evidence="6" id="KW-0378">Hydrolase</keyword>
<dbReference type="InterPro" id="IPR025103">
    <property type="entry name" value="DUF4011"/>
</dbReference>
<dbReference type="Proteomes" id="UP001155901">
    <property type="component" value="Unassembled WGS sequence"/>
</dbReference>
<dbReference type="Pfam" id="PF13195">
    <property type="entry name" value="DUF4011"/>
    <property type="match status" value="1"/>
</dbReference>
<dbReference type="EMBL" id="JALJZU010000006">
    <property type="protein sequence ID" value="MCP2009712.1"/>
    <property type="molecule type" value="Genomic_DNA"/>
</dbReference>
<dbReference type="Proteomes" id="UP001162889">
    <property type="component" value="Unassembled WGS sequence"/>
</dbReference>
<dbReference type="InterPro" id="IPR049468">
    <property type="entry name" value="Restrct_endonuc-II-like_dom"/>
</dbReference>
<organism evidence="5 7">
    <name type="scientific">Duganella violaceipulchra</name>
    <dbReference type="NCBI Taxonomy" id="2849652"/>
    <lineage>
        <taxon>Bacteria</taxon>
        <taxon>Pseudomonadati</taxon>
        <taxon>Pseudomonadota</taxon>
        <taxon>Betaproteobacteria</taxon>
        <taxon>Burkholderiales</taxon>
        <taxon>Oxalobacteraceae</taxon>
        <taxon>Telluria group</taxon>
        <taxon>Duganella</taxon>
    </lineage>
</organism>
<sequence>MFIEKMLRQMNEGRKMVSDGESSHESSFLHASLSIAEKLERARTELLDLSARNRLLNIPRSAKSGRTIEVVDEKTSEIFRLLVTENRAFTFLPGRAASGAVADSEEDPDEIGDLAQPDESVNERGVFNRHVDTKLQTKLTSKGLQKRLLELCSDARTLEEEQGVNILFLALGTLKWVDPTNVKNIRYAPLILIPVSLERGNAAEQFKLRWRQEDPASNLSLEAYLDRIHSLKLPTFEASDEIDTAAYISAIGDAIKSKSDWCVNPDDIVLGFFSFAKFLMYRDLDPSAWPAQAGITSQPLIKGLLSDGFGSHAPLLSEDESIDAHIAPADLLHIVDCDSSQALAVHDVRAGQNLVIQGPPGTGKSQTIANVIASAVADGKTVLFVAEKMAALDVVKRRLDSAGVGDACLELHSNKANKRILLEELRRTSNLGAPRGDFESTLNSRLSEARNTLNSHAARLHSLHENAQLTPYQVIGELTRLRQEDFQPVELRLTSPENWSPDERKFRESLIAELAQRIFEIGTPSAHPWSGVGLTVILPTDVERLVRRIAELKICLDAACDARSSLSQSLALDVQDNLVGMSTVIERARRVADAPCLSAAALTAPCWTAERAQINRLTEAGSHWASLESGLRGKLKPSSWAADVDALRRDFGQLPANFDLSVFFVADKLLAILSSLVDEAGRLTRGLGSSEGNGTITFIANRVLTAERVAAAPNVSPDVFAATIWEQGVEQAADLVEAISVWHAVSAEIESDIVDAALDMDLSDARQILAAQGSSIFRFLSGDWRKARARVKSILKIPETPLARQLSLLDALAKGQKARAAIKNNEDIGRAAFGADWRGERSALAPLTALVEWMRSLRGLGAEPRLIAQRLPDRAAIGVRAEHVQRLLRDASGLLQDIWNSIGAERSRLFPGAISVEDVSLETLLVHVEHLVSMFRMSSEIFVLMPAAAPEAISVLDTLIAALAAKKILDDDQSLGLTAFGGAWAATESDWGALHGASQWIDANADILHVVARHEARGLPLLDAMKIEGDFLMLADDFGHLFGSLRSDAWELFGTKLTADVSVTKLSGRLTAWMESSEQLSKWVAYRDRADQAVAAGLGEIVAGLENGTLDANATRKTFDMAYYEALFRDQVAAEPALARFDGQIHSRLVSNFSALDRERIAASSMEVVQAHYRRIPQGGGAAGPLGILRGEMARRRGHMPIRQLMLKAAPAIQALKPVLMMSPLSVAQFLPPGQLHFDLLVMDEASQIQPVDALGAIARCRQVVVVGDERQLPPTRFFSKMTGGSQDDEEIDEAQVSDIESILGLFSARGLPQRMLRWHYRSRHQSLIAVSNSQFYENRLFIVPSPYTKEAGMGLQFNHIADGVFDSGNSGTNEIEAKAVANAIIQHARLNPQLSLGVATFSVKQRKAIQDQLELLRRQNLESETFFNLHPNEPFFVKNLENVQGDERDVIFISVGYARNAQGYLAMRFGPLSADGGERRLNVLISRAKRRCEVYSSITDEDIDLERGKGKGVFAFKLFLHYARTGRLAMPQATDRCYESPFEIQVAKALQERGCQVHAQVGIAGFFIDLAVADADRPGRYILGIECDGATYHSSRSARDRDRLRQSVLEDHGWIIHRIWSTDWFNRPKDELQRVLTAIDAARAELDARMELASKKGHAVPVTIVSIDRGDAIEIGLTSVDETEKERIAYIEASPVRPAGGYELHETPTGVLAELIKSVVAVESPVHADEIVLRLRSTWGLKRAGGRIQAAVERGLELALQDERIVIEDRFISMSRAPIIVRDRSGVISDALRKPEMLPPKEIDIAIRNVVARNFGASSEEIVLSVSRSLGFKATSSQLRELIQMRIEGMVGSAALVRRGDNLVLDDTTS</sequence>